<name>W9H166_9PROT</name>
<evidence type="ECO:0000313" key="2">
    <source>
        <dbReference type="Proteomes" id="UP000019486"/>
    </source>
</evidence>
<dbReference type="AlphaFoldDB" id="W9H166"/>
<keyword evidence="2" id="KW-1185">Reference proteome</keyword>
<dbReference type="STRING" id="1385369.N825_17940"/>
<sequence length="115" mass="12437">MLDQEREARLNLLTSDLPAAVRRAVDAYAAFSETEAPAEAKEFTAFQNACKSAIGHLTALFQFQKLVAAVLAPKDEAAPREDPFADVYERAKRTLDAMGDAMGDALDDADGSDED</sequence>
<gene>
    <name evidence="1" type="ORF">N825_17940</name>
</gene>
<dbReference type="EMBL" id="AVFL01000026">
    <property type="protein sequence ID" value="EWY37493.1"/>
    <property type="molecule type" value="Genomic_DNA"/>
</dbReference>
<dbReference type="OrthoDB" id="7365628at2"/>
<protein>
    <submittedName>
        <fullName evidence="1">Uncharacterized protein</fullName>
    </submittedName>
</protein>
<proteinExistence type="predicted"/>
<dbReference type="RefSeq" id="WP_037458908.1">
    <property type="nucleotide sequence ID" value="NZ_AVFL01000026.1"/>
</dbReference>
<organism evidence="1 2">
    <name type="scientific">Skermanella stibiiresistens SB22</name>
    <dbReference type="NCBI Taxonomy" id="1385369"/>
    <lineage>
        <taxon>Bacteria</taxon>
        <taxon>Pseudomonadati</taxon>
        <taxon>Pseudomonadota</taxon>
        <taxon>Alphaproteobacteria</taxon>
        <taxon>Rhodospirillales</taxon>
        <taxon>Azospirillaceae</taxon>
        <taxon>Skermanella</taxon>
    </lineage>
</organism>
<dbReference type="Proteomes" id="UP000019486">
    <property type="component" value="Unassembled WGS sequence"/>
</dbReference>
<evidence type="ECO:0000313" key="1">
    <source>
        <dbReference type="EMBL" id="EWY37493.1"/>
    </source>
</evidence>
<comment type="caution">
    <text evidence="1">The sequence shown here is derived from an EMBL/GenBank/DDBJ whole genome shotgun (WGS) entry which is preliminary data.</text>
</comment>
<reference evidence="1 2" key="1">
    <citation type="submission" date="2013-08" db="EMBL/GenBank/DDBJ databases">
        <title>The genome sequence of Skermanella stibiiresistens.</title>
        <authorList>
            <person name="Zhu W."/>
            <person name="Wang G."/>
        </authorList>
    </citation>
    <scope>NUCLEOTIDE SEQUENCE [LARGE SCALE GENOMIC DNA]</scope>
    <source>
        <strain evidence="1 2">SB22</strain>
    </source>
</reference>
<accession>W9H166</accession>